<protein>
    <submittedName>
        <fullName evidence="7">Permease, YjgP/YjgQ family protein</fullName>
    </submittedName>
</protein>
<evidence type="ECO:0000256" key="5">
    <source>
        <dbReference type="ARBA" id="ARBA00023136"/>
    </source>
</evidence>
<dbReference type="PATRIC" id="fig|759362.5.peg.1185"/>
<dbReference type="eggNOG" id="COG0795">
    <property type="taxonomic scope" value="Bacteria"/>
</dbReference>
<feature type="transmembrane region" description="Helical" evidence="6">
    <location>
        <begin position="310"/>
        <end position="327"/>
    </location>
</feature>
<dbReference type="RefSeq" id="WP_014537773.1">
    <property type="nucleotide sequence ID" value="NC_017384.1"/>
</dbReference>
<dbReference type="GO" id="GO:0015920">
    <property type="term" value="P:lipopolysaccharide transport"/>
    <property type="evidence" value="ECO:0007669"/>
    <property type="project" value="TreeGrafter"/>
</dbReference>
<gene>
    <name evidence="7" type="ordered locus">KVU_1148</name>
</gene>
<dbReference type="Pfam" id="PF03739">
    <property type="entry name" value="LptF_LptG"/>
    <property type="match status" value="1"/>
</dbReference>
<evidence type="ECO:0000256" key="1">
    <source>
        <dbReference type="ARBA" id="ARBA00004651"/>
    </source>
</evidence>
<name>F9Y6X0_KETVW</name>
<organism evidence="7 8">
    <name type="scientific">Ketogulonicigenium vulgare (strain WSH-001)</name>
    <dbReference type="NCBI Taxonomy" id="759362"/>
    <lineage>
        <taxon>Bacteria</taxon>
        <taxon>Pseudomonadati</taxon>
        <taxon>Pseudomonadota</taxon>
        <taxon>Alphaproteobacteria</taxon>
        <taxon>Rhodobacterales</taxon>
        <taxon>Roseobacteraceae</taxon>
        <taxon>Ketogulonicigenium</taxon>
    </lineage>
</organism>
<dbReference type="PANTHER" id="PTHR33529">
    <property type="entry name" value="SLR0882 PROTEIN-RELATED"/>
    <property type="match status" value="1"/>
</dbReference>
<keyword evidence="3 6" id="KW-0812">Transmembrane</keyword>
<dbReference type="InterPro" id="IPR005495">
    <property type="entry name" value="LptG/LptF_permease"/>
</dbReference>
<dbReference type="EMBL" id="CP002018">
    <property type="protein sequence ID" value="AEM40987.1"/>
    <property type="molecule type" value="Genomic_DNA"/>
</dbReference>
<feature type="transmembrane region" description="Helical" evidence="6">
    <location>
        <begin position="280"/>
        <end position="298"/>
    </location>
</feature>
<dbReference type="GO" id="GO:0043190">
    <property type="term" value="C:ATP-binding cassette (ABC) transporter complex"/>
    <property type="evidence" value="ECO:0007669"/>
    <property type="project" value="InterPro"/>
</dbReference>
<dbReference type="Proteomes" id="UP000000692">
    <property type="component" value="Chromosome"/>
</dbReference>
<dbReference type="HOGENOM" id="CLU_028799_2_0_5"/>
<keyword evidence="5 6" id="KW-0472">Membrane</keyword>
<accession>F9Y6X0</accession>
<dbReference type="KEGG" id="kvl:KVU_1148"/>
<proteinExistence type="predicted"/>
<sequence>MILHRYFALRYFKAFLGTAAGFFLMLVMIELIEQLRRFGGQSDFPGILALTLLNVPATLYQVLPLIVIISALVLFLGLARSSEMVVTRAAGRSALIALIAPVLIVMLMGLLAVMAFNPIVASTSREYDNRIATITGSSRILQIGGDAIWLRQGDEDGQSVIRAAASDPDGTTLRGVTMLSYTNDGIPARRIDAAAATLSGDHWQMQNAKVWPLNTGQNPEASATIHATLAVPSNLSPDEIRNSFGNPASISVWELPAFIKRMEDAGFTAQRQIVHLQSELALPAFLVAMMLIAAVFTLRHQRGGRTGMMVLFAVLISFSLYFIRNLAQILGENGQLTPLLAAWVTPLAAIALGVGLLLHLEDG</sequence>
<comment type="subcellular location">
    <subcellularLocation>
        <location evidence="1">Cell membrane</location>
        <topology evidence="1">Multi-pass membrane protein</topology>
    </subcellularLocation>
</comment>
<dbReference type="PANTHER" id="PTHR33529:SF2">
    <property type="entry name" value="LIPOPOLYSACCHARIDE EXPORT SYSTEM PERMEASE PROTEIN LPTG"/>
    <property type="match status" value="1"/>
</dbReference>
<feature type="transmembrane region" description="Helical" evidence="6">
    <location>
        <begin position="91"/>
        <end position="116"/>
    </location>
</feature>
<feature type="transmembrane region" description="Helical" evidence="6">
    <location>
        <begin position="58"/>
        <end position="79"/>
    </location>
</feature>
<dbReference type="NCBIfam" id="TIGR04408">
    <property type="entry name" value="LptG_lptG"/>
    <property type="match status" value="1"/>
</dbReference>
<dbReference type="InterPro" id="IPR030923">
    <property type="entry name" value="LptG"/>
</dbReference>
<evidence type="ECO:0000256" key="6">
    <source>
        <dbReference type="SAM" id="Phobius"/>
    </source>
</evidence>
<dbReference type="GO" id="GO:0055085">
    <property type="term" value="P:transmembrane transport"/>
    <property type="evidence" value="ECO:0007669"/>
    <property type="project" value="InterPro"/>
</dbReference>
<keyword evidence="4 6" id="KW-1133">Transmembrane helix</keyword>
<reference evidence="7 8" key="1">
    <citation type="journal article" date="2011" name="J. Bacteriol.">
        <title>Complete genome sequence of the industrial strain Ketogulonicigenium vulgare WSH-001.</title>
        <authorList>
            <person name="Liu L."/>
            <person name="Li Y."/>
            <person name="Zhang J."/>
            <person name="Zhou Z."/>
            <person name="Liu J."/>
            <person name="Li X."/>
            <person name="Zhou J."/>
            <person name="Du G."/>
            <person name="Wang L."/>
            <person name="Chen J."/>
        </authorList>
    </citation>
    <scope>NUCLEOTIDE SEQUENCE [LARGE SCALE GENOMIC DNA]</scope>
    <source>
        <strain evidence="7 8">WSH-001</strain>
    </source>
</reference>
<evidence type="ECO:0000256" key="3">
    <source>
        <dbReference type="ARBA" id="ARBA00022692"/>
    </source>
</evidence>
<evidence type="ECO:0000313" key="7">
    <source>
        <dbReference type="EMBL" id="AEM40987.1"/>
    </source>
</evidence>
<dbReference type="AlphaFoldDB" id="F9Y6X0"/>
<feature type="transmembrane region" description="Helical" evidence="6">
    <location>
        <begin position="12"/>
        <end position="32"/>
    </location>
</feature>
<keyword evidence="2" id="KW-1003">Cell membrane</keyword>
<evidence type="ECO:0000256" key="4">
    <source>
        <dbReference type="ARBA" id="ARBA00022989"/>
    </source>
</evidence>
<evidence type="ECO:0000256" key="2">
    <source>
        <dbReference type="ARBA" id="ARBA00022475"/>
    </source>
</evidence>
<dbReference type="OrthoDB" id="9798468at2"/>
<keyword evidence="8" id="KW-1185">Reference proteome</keyword>
<evidence type="ECO:0000313" key="8">
    <source>
        <dbReference type="Proteomes" id="UP000000692"/>
    </source>
</evidence>
<feature type="transmembrane region" description="Helical" evidence="6">
    <location>
        <begin position="339"/>
        <end position="360"/>
    </location>
</feature>